<proteinExistence type="inferred from homology"/>
<organism evidence="8 9">
    <name type="scientific">Chromohalobacter marismortui</name>
    <dbReference type="NCBI Taxonomy" id="42055"/>
    <lineage>
        <taxon>Bacteria</taxon>
        <taxon>Pseudomonadati</taxon>
        <taxon>Pseudomonadota</taxon>
        <taxon>Gammaproteobacteria</taxon>
        <taxon>Oceanospirillales</taxon>
        <taxon>Halomonadaceae</taxon>
        <taxon>Chromohalobacter</taxon>
    </lineage>
</organism>
<keyword evidence="3 6" id="KW-0812">Transmembrane</keyword>
<evidence type="ECO:0000256" key="2">
    <source>
        <dbReference type="ARBA" id="ARBA00022448"/>
    </source>
</evidence>
<dbReference type="PROSITE" id="PS50928">
    <property type="entry name" value="ABC_TM1"/>
    <property type="match status" value="1"/>
</dbReference>
<evidence type="ECO:0000256" key="5">
    <source>
        <dbReference type="ARBA" id="ARBA00023136"/>
    </source>
</evidence>
<evidence type="ECO:0000313" key="8">
    <source>
        <dbReference type="EMBL" id="TDU20151.1"/>
    </source>
</evidence>
<comment type="subcellular location">
    <subcellularLocation>
        <location evidence="1 6">Cell membrane</location>
        <topology evidence="1 6">Multi-pass membrane protein</topology>
    </subcellularLocation>
</comment>
<evidence type="ECO:0000256" key="3">
    <source>
        <dbReference type="ARBA" id="ARBA00022692"/>
    </source>
</evidence>
<dbReference type="Gene3D" id="1.10.3720.10">
    <property type="entry name" value="MetI-like"/>
    <property type="match status" value="1"/>
</dbReference>
<evidence type="ECO:0000259" key="7">
    <source>
        <dbReference type="PROSITE" id="PS50928"/>
    </source>
</evidence>
<feature type="transmembrane region" description="Helical" evidence="6">
    <location>
        <begin position="23"/>
        <end position="43"/>
    </location>
</feature>
<gene>
    <name evidence="8" type="ORF">C8E00_10750</name>
</gene>
<keyword evidence="2 6" id="KW-0813">Transport</keyword>
<dbReference type="CDD" id="cd06261">
    <property type="entry name" value="TM_PBP2"/>
    <property type="match status" value="1"/>
</dbReference>
<comment type="caution">
    <text evidence="8">The sequence shown here is derived from an EMBL/GenBank/DDBJ whole genome shotgun (WGS) entry which is preliminary data.</text>
</comment>
<feature type="transmembrane region" description="Helical" evidence="6">
    <location>
        <begin position="87"/>
        <end position="109"/>
    </location>
</feature>
<keyword evidence="5 6" id="KW-0472">Membrane</keyword>
<protein>
    <submittedName>
        <fullName evidence="8">Osmoprotectant transport system permease protein</fullName>
    </submittedName>
</protein>
<feature type="transmembrane region" description="Helical" evidence="6">
    <location>
        <begin position="153"/>
        <end position="176"/>
    </location>
</feature>
<accession>A0A4R7NIP6</accession>
<dbReference type="PANTHER" id="PTHR30177">
    <property type="entry name" value="GLYCINE BETAINE/L-PROLINE TRANSPORT SYSTEM PERMEASE PROTEIN PROW"/>
    <property type="match status" value="1"/>
</dbReference>
<evidence type="ECO:0000256" key="4">
    <source>
        <dbReference type="ARBA" id="ARBA00022989"/>
    </source>
</evidence>
<keyword evidence="9" id="KW-1185">Reference proteome</keyword>
<feature type="transmembrane region" description="Helical" evidence="6">
    <location>
        <begin position="63"/>
        <end position="80"/>
    </location>
</feature>
<dbReference type="GO" id="GO:0031460">
    <property type="term" value="P:glycine betaine transport"/>
    <property type="evidence" value="ECO:0007669"/>
    <property type="project" value="UniProtKB-ARBA"/>
</dbReference>
<comment type="similarity">
    <text evidence="6">Belongs to the binding-protein-dependent transport system permease family.</text>
</comment>
<reference evidence="8 9" key="1">
    <citation type="submission" date="2019-03" db="EMBL/GenBank/DDBJ databases">
        <title>Genomic Encyclopedia of Type Strains, Phase IV (KMG-IV): sequencing the most valuable type-strain genomes for metagenomic binning, comparative biology and taxonomic classification.</title>
        <authorList>
            <person name="Goeker M."/>
        </authorList>
    </citation>
    <scope>NUCLEOTIDE SEQUENCE [LARGE SCALE GENOMIC DNA]</scope>
    <source>
        <strain evidence="8 9">DSM 6770</strain>
    </source>
</reference>
<feature type="transmembrane region" description="Helical" evidence="6">
    <location>
        <begin position="231"/>
        <end position="255"/>
    </location>
</feature>
<keyword evidence="4 6" id="KW-1133">Transmembrane helix</keyword>
<dbReference type="FunFam" id="1.10.3720.10:FF:000001">
    <property type="entry name" value="Glycine betaine ABC transporter, permease"/>
    <property type="match status" value="1"/>
</dbReference>
<dbReference type="Pfam" id="PF00528">
    <property type="entry name" value="BPD_transp_1"/>
    <property type="match status" value="1"/>
</dbReference>
<feature type="domain" description="ABC transmembrane type-1" evidence="7">
    <location>
        <begin position="196"/>
        <end position="391"/>
    </location>
</feature>
<evidence type="ECO:0000256" key="6">
    <source>
        <dbReference type="RuleBase" id="RU363032"/>
    </source>
</evidence>
<dbReference type="InterPro" id="IPR000515">
    <property type="entry name" value="MetI-like"/>
</dbReference>
<dbReference type="InterPro" id="IPR051204">
    <property type="entry name" value="ABC_transp_perm/SBD"/>
</dbReference>
<evidence type="ECO:0000256" key="1">
    <source>
        <dbReference type="ARBA" id="ARBA00004651"/>
    </source>
</evidence>
<feature type="transmembrane region" description="Helical" evidence="6">
    <location>
        <begin position="368"/>
        <end position="397"/>
    </location>
</feature>
<feature type="transmembrane region" description="Helical" evidence="6">
    <location>
        <begin position="196"/>
        <end position="219"/>
    </location>
</feature>
<evidence type="ECO:0000313" key="9">
    <source>
        <dbReference type="Proteomes" id="UP000295380"/>
    </source>
</evidence>
<dbReference type="GO" id="GO:0055085">
    <property type="term" value="P:transmembrane transport"/>
    <property type="evidence" value="ECO:0007669"/>
    <property type="project" value="InterPro"/>
</dbReference>
<dbReference type="InterPro" id="IPR035906">
    <property type="entry name" value="MetI-like_sf"/>
</dbReference>
<feature type="transmembrane region" description="Helical" evidence="6">
    <location>
        <begin position="338"/>
        <end position="362"/>
    </location>
</feature>
<feature type="transmembrane region" description="Helical" evidence="6">
    <location>
        <begin position="129"/>
        <end position="146"/>
    </location>
</feature>
<dbReference type="PANTHER" id="PTHR30177:SF30">
    <property type="entry name" value="GLYCINE BETAINE UPTAKE SYSTEM PERMEASE PROTEIN YEHY"/>
    <property type="match status" value="1"/>
</dbReference>
<dbReference type="SUPFAM" id="SSF161098">
    <property type="entry name" value="MetI-like"/>
    <property type="match status" value="1"/>
</dbReference>
<dbReference type="GO" id="GO:0005886">
    <property type="term" value="C:plasma membrane"/>
    <property type="evidence" value="ECO:0007669"/>
    <property type="project" value="UniProtKB-SubCell"/>
</dbReference>
<feature type="transmembrane region" description="Helical" evidence="6">
    <location>
        <begin position="267"/>
        <end position="287"/>
    </location>
</feature>
<dbReference type="EMBL" id="SOBR01000007">
    <property type="protein sequence ID" value="TDU20151.1"/>
    <property type="molecule type" value="Genomic_DNA"/>
</dbReference>
<dbReference type="Proteomes" id="UP000295380">
    <property type="component" value="Unassembled WGS sequence"/>
</dbReference>
<dbReference type="AlphaFoldDB" id="A0A4R7NIP6"/>
<name>A0A4R7NIP6_9GAMM</name>
<sequence>MPVSAFRLPTSSTSDARLIANRVLITLLCAGWLSAWLLSFATLSPNRLAAGQAVMLRDAASEWQFAVMLVLTGLLTVAAFKRPLPRALAHAVVLLASLGLLLVTLYSLGDYAQRALADTSSAARISQGAAFWVIVFCCALAAIDTFQRTASGWLLRLGYMLIAGGSVAMLFASGHFHDLSIMREYANIRDDFADQLITHLVLVGAALGPALLIGIPLGLLAHRHMRLRGALFSVLNFFQTIPSIALFALLIAPLSALGNAFPLLGEWGIKGIGAAPAIIALVMYALLPVVRNTYAGLKGVPPATVEAARGMGMTARQVLWRVEIPLALPVMLSGLRIVTVQAIGLTVVAALIGAGGLGAFIFQGLGQYAIDLVLLGAIPTIVLAVIADFTLQMLVVLSKPAGTRR</sequence>